<dbReference type="InterPro" id="IPR036465">
    <property type="entry name" value="vWFA_dom_sf"/>
</dbReference>
<dbReference type="GO" id="GO:0003690">
    <property type="term" value="F:double-stranded DNA binding"/>
    <property type="evidence" value="ECO:0007669"/>
    <property type="project" value="TreeGrafter"/>
</dbReference>
<evidence type="ECO:0000313" key="18">
    <source>
        <dbReference type="Proteomes" id="UP000769157"/>
    </source>
</evidence>
<keyword evidence="10" id="KW-0779">Telomere</keyword>
<keyword evidence="12" id="KW-0233">DNA recombination</keyword>
<dbReference type="GO" id="GO:0006310">
    <property type="term" value="P:DNA recombination"/>
    <property type="evidence" value="ECO:0007669"/>
    <property type="project" value="UniProtKB-KW"/>
</dbReference>
<evidence type="ECO:0000256" key="9">
    <source>
        <dbReference type="ARBA" id="ARBA00022840"/>
    </source>
</evidence>
<dbReference type="InterPro" id="IPR016194">
    <property type="entry name" value="SPOC-like_C_dom_sf"/>
</dbReference>
<comment type="subcellular location">
    <subcellularLocation>
        <location evidence="2">Chromosome</location>
        <location evidence="2">Telomere</location>
    </subcellularLocation>
    <subcellularLocation>
        <location evidence="1">Nucleus</location>
    </subcellularLocation>
</comment>
<evidence type="ECO:0000256" key="5">
    <source>
        <dbReference type="ARBA" id="ARBA00022741"/>
    </source>
</evidence>
<evidence type="ECO:0000256" key="13">
    <source>
        <dbReference type="ARBA" id="ARBA00023204"/>
    </source>
</evidence>
<dbReference type="Pfam" id="PF02735">
    <property type="entry name" value="Ku"/>
    <property type="match status" value="1"/>
</dbReference>
<evidence type="ECO:0000256" key="15">
    <source>
        <dbReference type="SAM" id="MobiDB-lite"/>
    </source>
</evidence>
<evidence type="ECO:0000256" key="10">
    <source>
        <dbReference type="ARBA" id="ARBA00022895"/>
    </source>
</evidence>
<dbReference type="SMART" id="SM00559">
    <property type="entry name" value="Ku78"/>
    <property type="match status" value="1"/>
</dbReference>
<comment type="caution">
    <text evidence="17">The sequence shown here is derived from an EMBL/GenBank/DDBJ whole genome shotgun (WGS) entry which is preliminary data.</text>
</comment>
<evidence type="ECO:0000256" key="14">
    <source>
        <dbReference type="ARBA" id="ARBA00023242"/>
    </source>
</evidence>
<gene>
    <name evidence="17" type="ORF">OGAPHI_004033</name>
</gene>
<dbReference type="OrthoDB" id="30826at2759"/>
<dbReference type="GO" id="GO:0016787">
    <property type="term" value="F:hydrolase activity"/>
    <property type="evidence" value="ECO:0007669"/>
    <property type="project" value="UniProtKB-KW"/>
</dbReference>
<evidence type="ECO:0000256" key="4">
    <source>
        <dbReference type="ARBA" id="ARBA00022454"/>
    </source>
</evidence>
<evidence type="ECO:0000259" key="16">
    <source>
        <dbReference type="SMART" id="SM00559"/>
    </source>
</evidence>
<dbReference type="RefSeq" id="XP_046061049.1">
    <property type="nucleotide sequence ID" value="XM_046205068.1"/>
</dbReference>
<dbReference type="InterPro" id="IPR006164">
    <property type="entry name" value="DNA_bd_Ku70/Ku80"/>
</dbReference>
<evidence type="ECO:0000256" key="8">
    <source>
        <dbReference type="ARBA" id="ARBA00022806"/>
    </source>
</evidence>
<keyword evidence="14" id="KW-0539">Nucleus</keyword>
<proteinExistence type="predicted"/>
<keyword evidence="8" id="KW-0347">Helicase</keyword>
<feature type="compositionally biased region" description="Basic and acidic residues" evidence="15">
    <location>
        <begin position="669"/>
        <end position="680"/>
    </location>
</feature>
<accession>A0A9P8P6B1</accession>
<dbReference type="GO" id="GO:0000723">
    <property type="term" value="P:telomere maintenance"/>
    <property type="evidence" value="ECO:0007669"/>
    <property type="project" value="TreeGrafter"/>
</dbReference>
<dbReference type="AlphaFoldDB" id="A0A9P8P6B1"/>
<reference evidence="17" key="2">
    <citation type="submission" date="2021-01" db="EMBL/GenBank/DDBJ databases">
        <authorList>
            <person name="Schikora-Tamarit M.A."/>
        </authorList>
    </citation>
    <scope>NUCLEOTIDE SEQUENCE</scope>
    <source>
        <strain evidence="17">CBS6075</strain>
    </source>
</reference>
<evidence type="ECO:0000256" key="11">
    <source>
        <dbReference type="ARBA" id="ARBA00023125"/>
    </source>
</evidence>
<keyword evidence="9" id="KW-0067">ATP-binding</keyword>
<dbReference type="EMBL" id="JAEUBE010000295">
    <property type="protein sequence ID" value="KAH3665845.1"/>
    <property type="molecule type" value="Genomic_DNA"/>
</dbReference>
<dbReference type="GO" id="GO:0006303">
    <property type="term" value="P:double-strand break repair via nonhomologous end joining"/>
    <property type="evidence" value="ECO:0007669"/>
    <property type="project" value="InterPro"/>
</dbReference>
<feature type="region of interest" description="Disordered" evidence="15">
    <location>
        <begin position="669"/>
        <end position="689"/>
    </location>
</feature>
<keyword evidence="13" id="KW-0234">DNA repair</keyword>
<dbReference type="PANTHER" id="PTHR12604">
    <property type="entry name" value="KU AUTOANTIGEN DNA HELICASE"/>
    <property type="match status" value="1"/>
</dbReference>
<dbReference type="EC" id="3.6.4.12" evidence="3"/>
<dbReference type="GO" id="GO:0042162">
    <property type="term" value="F:telomeric DNA binding"/>
    <property type="evidence" value="ECO:0007669"/>
    <property type="project" value="TreeGrafter"/>
</dbReference>
<evidence type="ECO:0000256" key="3">
    <source>
        <dbReference type="ARBA" id="ARBA00012551"/>
    </source>
</evidence>
<reference evidence="17" key="1">
    <citation type="journal article" date="2021" name="Open Biol.">
        <title>Shared evolutionary footprints suggest mitochondrial oxidative damage underlies multiple complex I losses in fungi.</title>
        <authorList>
            <person name="Schikora-Tamarit M.A."/>
            <person name="Marcet-Houben M."/>
            <person name="Nosek J."/>
            <person name="Gabaldon T."/>
        </authorList>
    </citation>
    <scope>NUCLEOTIDE SEQUENCE</scope>
    <source>
        <strain evidence="17">CBS6075</strain>
    </source>
</reference>
<name>A0A9P8P6B1_9ASCO</name>
<keyword evidence="7" id="KW-0378">Hydrolase</keyword>
<feature type="domain" description="Ku" evidence="16">
    <location>
        <begin position="335"/>
        <end position="472"/>
    </location>
</feature>
<dbReference type="GO" id="GO:0005524">
    <property type="term" value="F:ATP binding"/>
    <property type="evidence" value="ECO:0007669"/>
    <property type="project" value="UniProtKB-KW"/>
</dbReference>
<keyword evidence="5" id="KW-0547">Nucleotide-binding</keyword>
<dbReference type="Gene3D" id="3.40.50.410">
    <property type="entry name" value="von Willebrand factor, type A domain"/>
    <property type="match status" value="1"/>
</dbReference>
<organism evidence="17 18">
    <name type="scientific">Ogataea philodendri</name>
    <dbReference type="NCBI Taxonomy" id="1378263"/>
    <lineage>
        <taxon>Eukaryota</taxon>
        <taxon>Fungi</taxon>
        <taxon>Dikarya</taxon>
        <taxon>Ascomycota</taxon>
        <taxon>Saccharomycotina</taxon>
        <taxon>Pichiomycetes</taxon>
        <taxon>Pichiales</taxon>
        <taxon>Pichiaceae</taxon>
        <taxon>Ogataea</taxon>
    </lineage>
</organism>
<dbReference type="Proteomes" id="UP000769157">
    <property type="component" value="Unassembled WGS sequence"/>
</dbReference>
<keyword evidence="4" id="KW-0158">Chromosome</keyword>
<keyword evidence="11" id="KW-0238">DNA-binding</keyword>
<dbReference type="GO" id="GO:0043564">
    <property type="term" value="C:Ku70:Ku80 complex"/>
    <property type="evidence" value="ECO:0007669"/>
    <property type="project" value="TreeGrafter"/>
</dbReference>
<dbReference type="GO" id="GO:0003678">
    <property type="term" value="F:DNA helicase activity"/>
    <property type="evidence" value="ECO:0007669"/>
    <property type="project" value="UniProtKB-EC"/>
</dbReference>
<evidence type="ECO:0000313" key="17">
    <source>
        <dbReference type="EMBL" id="KAH3665845.1"/>
    </source>
</evidence>
<sequence>MEREITYLIFDQSPTMAPFLDDCVDLALDLVLRSLMRGKKTDLFGIAKIHHPDTDNPMDNISPGNWNNCVLEGPEVYDWNLLAELKDSVSIYNEPVGDLEVDVPRALAIVLQRIAELNPKGTKKERNTIFLMSDMASVTNWGDLGMLVSSAAAQHNVLIVFVHCVSEQVLNQEPAQLAQIEANLEQIDSLLGMLRHNKGRTLLSYICTLDQMKNELLKWRNEPVRFWRPARMFTGDVRIGGDLESIDLRNCATTLKLPKDEADSFAGDYNSLIDPLTIRFVADAYPLTKSMKIPINHEMGLRKDPETGATTLFDLKHAVDKYVVLEADNEENAEKKIVQDTQVQEAYKYGASTVPITLSLKQLLKMNSYAGLDFLQFVDRSTIPPWYYHGEAEILLSNQNSTLRDQYAFNMLAQSMLEQDLVGIVRYVKKNGGPVKLAAMSPCVLLTESTKYRAGARAGDKRTADEIESEEEYYGFSLVMLPFSEEERVSTSVKLDGVYDGNSNDDTAKENFPTAKMVHEMDQLVESLDLDRLDNCDTENVHEYKYVELNHGEPFPLPHGIGLDLPADERGLNSVTRRILTQNGPNLHYVPQVLREIYASQVRKAEYKVAETRYETLFEVTSKDPAALKALVEQTVGQETDFAPSFDGVDTDQVDELCERLAKRLEIEIVPEPKPKREDSPSVPDVAKPSIDTLLASVLPS</sequence>
<evidence type="ECO:0000256" key="1">
    <source>
        <dbReference type="ARBA" id="ARBA00004123"/>
    </source>
</evidence>
<dbReference type="Gene3D" id="2.40.290.10">
    <property type="match status" value="1"/>
</dbReference>
<evidence type="ECO:0000256" key="12">
    <source>
        <dbReference type="ARBA" id="ARBA00023172"/>
    </source>
</evidence>
<evidence type="ECO:0000256" key="7">
    <source>
        <dbReference type="ARBA" id="ARBA00022801"/>
    </source>
</evidence>
<protein>
    <recommendedName>
        <fullName evidence="3">DNA helicase</fullName>
        <ecNumber evidence="3">3.6.4.12</ecNumber>
    </recommendedName>
</protein>
<dbReference type="SUPFAM" id="SSF100939">
    <property type="entry name" value="SPOC domain-like"/>
    <property type="match status" value="1"/>
</dbReference>
<dbReference type="GeneID" id="70235998"/>
<keyword evidence="6" id="KW-0227">DNA damage</keyword>
<keyword evidence="18" id="KW-1185">Reference proteome</keyword>
<dbReference type="SUPFAM" id="SSF53300">
    <property type="entry name" value="vWA-like"/>
    <property type="match status" value="1"/>
</dbReference>
<dbReference type="GO" id="GO:0000781">
    <property type="term" value="C:chromosome, telomeric region"/>
    <property type="evidence" value="ECO:0007669"/>
    <property type="project" value="UniProtKB-SubCell"/>
</dbReference>
<evidence type="ECO:0000256" key="2">
    <source>
        <dbReference type="ARBA" id="ARBA00004574"/>
    </source>
</evidence>
<evidence type="ECO:0000256" key="6">
    <source>
        <dbReference type="ARBA" id="ARBA00022763"/>
    </source>
</evidence>